<name>A0A9N7UCV7_PLEPL</name>
<dbReference type="EMBL" id="CADEAL010001007">
    <property type="protein sequence ID" value="CAB1427949.1"/>
    <property type="molecule type" value="Genomic_DNA"/>
</dbReference>
<protein>
    <submittedName>
        <fullName evidence="2">Uncharacterized protein</fullName>
    </submittedName>
</protein>
<accession>A0A9N7UCV7</accession>
<reference evidence="2" key="1">
    <citation type="submission" date="2020-03" db="EMBL/GenBank/DDBJ databases">
        <authorList>
            <person name="Weist P."/>
        </authorList>
    </citation>
    <scope>NUCLEOTIDE SEQUENCE</scope>
</reference>
<organism evidence="2 3">
    <name type="scientific">Pleuronectes platessa</name>
    <name type="common">European plaice</name>
    <dbReference type="NCBI Taxonomy" id="8262"/>
    <lineage>
        <taxon>Eukaryota</taxon>
        <taxon>Metazoa</taxon>
        <taxon>Chordata</taxon>
        <taxon>Craniata</taxon>
        <taxon>Vertebrata</taxon>
        <taxon>Euteleostomi</taxon>
        <taxon>Actinopterygii</taxon>
        <taxon>Neopterygii</taxon>
        <taxon>Teleostei</taxon>
        <taxon>Neoteleostei</taxon>
        <taxon>Acanthomorphata</taxon>
        <taxon>Carangaria</taxon>
        <taxon>Pleuronectiformes</taxon>
        <taxon>Pleuronectoidei</taxon>
        <taxon>Pleuronectidae</taxon>
        <taxon>Pleuronectes</taxon>
    </lineage>
</organism>
<proteinExistence type="predicted"/>
<dbReference type="Proteomes" id="UP001153269">
    <property type="component" value="Unassembled WGS sequence"/>
</dbReference>
<gene>
    <name evidence="2" type="ORF">PLEPLA_LOCUS15894</name>
</gene>
<feature type="region of interest" description="Disordered" evidence="1">
    <location>
        <begin position="80"/>
        <end position="99"/>
    </location>
</feature>
<evidence type="ECO:0000256" key="1">
    <source>
        <dbReference type="SAM" id="MobiDB-lite"/>
    </source>
</evidence>
<evidence type="ECO:0000313" key="3">
    <source>
        <dbReference type="Proteomes" id="UP001153269"/>
    </source>
</evidence>
<evidence type="ECO:0000313" key="2">
    <source>
        <dbReference type="EMBL" id="CAB1427949.1"/>
    </source>
</evidence>
<sequence length="162" mass="18252">MPGVHPYYAKTEKFGNSAGPVENSGANSAVLFSHDVFLIESSGSYSMTLFQNKTTDISFWNRLLIMASFWHLDRSLKTHANLPPDSSKRTEKQTRTTATKTTTMTTKDYYPVADAAAYSSSWEDEEQEKEDKTRQVQVPGKAAASLWDIDIRPVPTLFYLFP</sequence>
<comment type="caution">
    <text evidence="2">The sequence shown here is derived from an EMBL/GenBank/DDBJ whole genome shotgun (WGS) entry which is preliminary data.</text>
</comment>
<keyword evidence="3" id="KW-1185">Reference proteome</keyword>
<dbReference type="AlphaFoldDB" id="A0A9N7UCV7"/>